<dbReference type="HOGENOM" id="CLU_000960_25_1_1"/>
<evidence type="ECO:0000256" key="6">
    <source>
        <dbReference type="SAM" id="Phobius"/>
    </source>
</evidence>
<name>S3CEJ0_GLAL2</name>
<feature type="transmembrane region" description="Helical" evidence="6">
    <location>
        <begin position="216"/>
        <end position="235"/>
    </location>
</feature>
<feature type="transmembrane region" description="Helical" evidence="6">
    <location>
        <begin position="326"/>
        <end position="344"/>
    </location>
</feature>
<evidence type="ECO:0000256" key="5">
    <source>
        <dbReference type="SAM" id="MobiDB-lite"/>
    </source>
</evidence>
<dbReference type="GeneID" id="19470534"/>
<dbReference type="InterPro" id="IPR053791">
    <property type="entry name" value="MFS_Tri12-like"/>
</dbReference>
<evidence type="ECO:0000313" key="8">
    <source>
        <dbReference type="EMBL" id="EPE24912.1"/>
    </source>
</evidence>
<dbReference type="KEGG" id="glz:GLAREA_11493"/>
<dbReference type="InterPro" id="IPR020846">
    <property type="entry name" value="MFS_dom"/>
</dbReference>
<dbReference type="SUPFAM" id="SSF103473">
    <property type="entry name" value="MFS general substrate transporter"/>
    <property type="match status" value="1"/>
</dbReference>
<dbReference type="PANTHER" id="PTHR23501">
    <property type="entry name" value="MAJOR FACILITATOR SUPERFAMILY"/>
    <property type="match status" value="1"/>
</dbReference>
<dbReference type="PANTHER" id="PTHR23501:SF195">
    <property type="entry name" value="PEP5"/>
    <property type="match status" value="1"/>
</dbReference>
<dbReference type="InterPro" id="IPR036259">
    <property type="entry name" value="MFS_trans_sf"/>
</dbReference>
<evidence type="ECO:0000256" key="1">
    <source>
        <dbReference type="ARBA" id="ARBA00004141"/>
    </source>
</evidence>
<dbReference type="Gene3D" id="1.20.1250.20">
    <property type="entry name" value="MFS general substrate transporter like domains"/>
    <property type="match status" value="1"/>
</dbReference>
<keyword evidence="4 6" id="KW-0472">Membrane</keyword>
<feature type="transmembrane region" description="Helical" evidence="6">
    <location>
        <begin position="182"/>
        <end position="204"/>
    </location>
</feature>
<evidence type="ECO:0000256" key="4">
    <source>
        <dbReference type="ARBA" id="ARBA00023136"/>
    </source>
</evidence>
<dbReference type="InterPro" id="IPR011701">
    <property type="entry name" value="MFS"/>
</dbReference>
<dbReference type="Proteomes" id="UP000016922">
    <property type="component" value="Unassembled WGS sequence"/>
</dbReference>
<sequence length="590" mass="63534">MGQILLRPQEEEELRIAEEAEKKDNITRKPHPDTKPSNPLHTEKPVDDTHDVPIGPILVKVDSYRDDSITAQVYVVVAAGSVIGFIIRDLGDPEIAGWIIQGPLLIQAVLSPPLGRLSDVLDRKYLAIIPTLLSLIGAIISARASSMPTLVGGGILIGCTLATSSITQAIPAEVLPLKYRAIANGVAGLGGSLGGVIGSLGAGAATNASPSGWRNIFWIQAGFFGITILGFFAFYHPRKVNRPEKLSWRAIFWACDPIGSLLFIVSATLMLLALDWVGGVYEWSDRHVVAPLTIGLVCLVGFGGYEWKGRQDGLVAHAFFRGGPNFPLSVFAFAIEGWIFYSAVNSITPQVVLNLGFETSAWKISLRQLSFTGMVLLMPFPIMWYATKYKDLKSPLLVTFVLFLIVTICYANINPSMNHAQIGFNIIAGIGQTGPLMVLPALIQFTSPHAFLSTATGLAFSARALGGAFGSAILNTIINSELSRSYARKVSAAALNAGLPTTSIPELLEAFASGKGFESIPGINAGILREATITSREVYARAYRLAWSSIIPFVVLAFVAVAFLKGVKELMTEHVEATVEKVEDREEVKV</sequence>
<feature type="transmembrane region" description="Helical" evidence="6">
    <location>
        <begin position="125"/>
        <end position="144"/>
    </location>
</feature>
<keyword evidence="3 6" id="KW-1133">Transmembrane helix</keyword>
<gene>
    <name evidence="8" type="ORF">GLAREA_11493</name>
</gene>
<feature type="transmembrane region" description="Helical" evidence="6">
    <location>
        <begin position="247"/>
        <end position="274"/>
    </location>
</feature>
<reference evidence="8 9" key="1">
    <citation type="journal article" date="2013" name="BMC Genomics">
        <title>Genomics-driven discovery of the pneumocandin biosynthetic gene cluster in the fungus Glarea lozoyensis.</title>
        <authorList>
            <person name="Chen L."/>
            <person name="Yue Q."/>
            <person name="Zhang X."/>
            <person name="Xiang M."/>
            <person name="Wang C."/>
            <person name="Li S."/>
            <person name="Che Y."/>
            <person name="Ortiz-Lopez F.J."/>
            <person name="Bills G.F."/>
            <person name="Liu X."/>
            <person name="An Z."/>
        </authorList>
    </citation>
    <scope>NUCLEOTIDE SEQUENCE [LARGE SCALE GENOMIC DNA]</scope>
    <source>
        <strain evidence="9">ATCC 20868 / MF5171</strain>
    </source>
</reference>
<evidence type="ECO:0000259" key="7">
    <source>
        <dbReference type="PROSITE" id="PS50850"/>
    </source>
</evidence>
<dbReference type="GO" id="GO:0005886">
    <property type="term" value="C:plasma membrane"/>
    <property type="evidence" value="ECO:0007669"/>
    <property type="project" value="TreeGrafter"/>
</dbReference>
<dbReference type="CDD" id="cd06179">
    <property type="entry name" value="MFS_TRI12_like"/>
    <property type="match status" value="1"/>
</dbReference>
<evidence type="ECO:0000256" key="2">
    <source>
        <dbReference type="ARBA" id="ARBA00022692"/>
    </source>
</evidence>
<keyword evidence="2 6" id="KW-0812">Transmembrane</keyword>
<proteinExistence type="predicted"/>
<dbReference type="eggNOG" id="KOG0254">
    <property type="taxonomic scope" value="Eukaryota"/>
</dbReference>
<dbReference type="GO" id="GO:0022857">
    <property type="term" value="F:transmembrane transporter activity"/>
    <property type="evidence" value="ECO:0007669"/>
    <property type="project" value="InterPro"/>
</dbReference>
<comment type="subcellular location">
    <subcellularLocation>
        <location evidence="1">Membrane</location>
        <topology evidence="1">Multi-pass membrane protein</topology>
    </subcellularLocation>
</comment>
<feature type="transmembrane region" description="Helical" evidence="6">
    <location>
        <begin position="286"/>
        <end position="305"/>
    </location>
</feature>
<feature type="transmembrane region" description="Helical" evidence="6">
    <location>
        <begin position="545"/>
        <end position="564"/>
    </location>
</feature>
<dbReference type="Pfam" id="PF07690">
    <property type="entry name" value="MFS_1"/>
    <property type="match status" value="1"/>
</dbReference>
<feature type="compositionally biased region" description="Basic and acidic residues" evidence="5">
    <location>
        <begin position="14"/>
        <end position="34"/>
    </location>
</feature>
<feature type="transmembrane region" description="Helical" evidence="6">
    <location>
        <begin position="396"/>
        <end position="413"/>
    </location>
</feature>
<dbReference type="RefSeq" id="XP_008087827.1">
    <property type="nucleotide sequence ID" value="XM_008089636.1"/>
</dbReference>
<evidence type="ECO:0000256" key="3">
    <source>
        <dbReference type="ARBA" id="ARBA00022989"/>
    </source>
</evidence>
<dbReference type="EMBL" id="KE145372">
    <property type="protein sequence ID" value="EPE24912.1"/>
    <property type="molecule type" value="Genomic_DNA"/>
</dbReference>
<dbReference type="PROSITE" id="PS50850">
    <property type="entry name" value="MFS"/>
    <property type="match status" value="1"/>
</dbReference>
<protein>
    <submittedName>
        <fullName evidence="8">MFS general substrate transporter</fullName>
    </submittedName>
</protein>
<dbReference type="OrthoDB" id="2587356at2759"/>
<feature type="transmembrane region" description="Helical" evidence="6">
    <location>
        <begin position="150"/>
        <end position="170"/>
    </location>
</feature>
<feature type="transmembrane region" description="Helical" evidence="6">
    <location>
        <begin position="419"/>
        <end position="443"/>
    </location>
</feature>
<keyword evidence="9" id="KW-1185">Reference proteome</keyword>
<organism evidence="8 9">
    <name type="scientific">Glarea lozoyensis (strain ATCC 20868 / MF5171)</name>
    <dbReference type="NCBI Taxonomy" id="1116229"/>
    <lineage>
        <taxon>Eukaryota</taxon>
        <taxon>Fungi</taxon>
        <taxon>Dikarya</taxon>
        <taxon>Ascomycota</taxon>
        <taxon>Pezizomycotina</taxon>
        <taxon>Leotiomycetes</taxon>
        <taxon>Helotiales</taxon>
        <taxon>Helotiaceae</taxon>
        <taxon>Glarea</taxon>
    </lineage>
</organism>
<dbReference type="OMA" id="RYIFWIQ"/>
<feature type="transmembrane region" description="Helical" evidence="6">
    <location>
        <begin position="364"/>
        <end position="384"/>
    </location>
</feature>
<feature type="domain" description="Major facilitator superfamily (MFS) profile" evidence="7">
    <location>
        <begin position="56"/>
        <end position="508"/>
    </location>
</feature>
<feature type="transmembrane region" description="Helical" evidence="6">
    <location>
        <begin position="455"/>
        <end position="478"/>
    </location>
</feature>
<accession>S3CEJ0</accession>
<dbReference type="AlphaFoldDB" id="S3CEJ0"/>
<evidence type="ECO:0000313" key="9">
    <source>
        <dbReference type="Proteomes" id="UP000016922"/>
    </source>
</evidence>
<feature type="region of interest" description="Disordered" evidence="5">
    <location>
        <begin position="1"/>
        <end position="49"/>
    </location>
</feature>